<dbReference type="GO" id="GO:0046872">
    <property type="term" value="F:metal ion binding"/>
    <property type="evidence" value="ECO:0007669"/>
    <property type="project" value="UniProtKB-KW"/>
</dbReference>
<keyword evidence="3" id="KW-0479">Metal-binding</keyword>
<dbReference type="OrthoDB" id="9777385at2"/>
<dbReference type="NCBIfam" id="TIGR01891">
    <property type="entry name" value="amidohydrolases"/>
    <property type="match status" value="1"/>
</dbReference>
<name>A0A1H6LIV0_9RHOB</name>
<dbReference type="EMBL" id="FNXG01000002">
    <property type="protein sequence ID" value="SEH88474.1"/>
    <property type="molecule type" value="Genomic_DNA"/>
</dbReference>
<protein>
    <submittedName>
        <fullName evidence="5">Hippurate hydrolase</fullName>
    </submittedName>
</protein>
<keyword evidence="2 5" id="KW-0378">Hydrolase</keyword>
<dbReference type="SUPFAM" id="SSF55031">
    <property type="entry name" value="Bacterial exopeptidase dimerisation domain"/>
    <property type="match status" value="1"/>
</dbReference>
<dbReference type="PANTHER" id="PTHR11014">
    <property type="entry name" value="PEPTIDASE M20 FAMILY MEMBER"/>
    <property type="match status" value="1"/>
</dbReference>
<dbReference type="FunFam" id="3.30.70.360:FF:000014">
    <property type="entry name" value="N-acyl-L-amino acid amidohydrolase"/>
    <property type="match status" value="1"/>
</dbReference>
<evidence type="ECO:0000259" key="4">
    <source>
        <dbReference type="Pfam" id="PF07687"/>
    </source>
</evidence>
<feature type="binding site" evidence="3">
    <location>
        <position position="165"/>
    </location>
    <ligand>
        <name>Mn(2+)</name>
        <dbReference type="ChEBI" id="CHEBI:29035"/>
        <label>2</label>
    </ligand>
</feature>
<dbReference type="InterPro" id="IPR036264">
    <property type="entry name" value="Bact_exopeptidase_dim_dom"/>
</dbReference>
<dbReference type="InterPro" id="IPR002933">
    <property type="entry name" value="Peptidase_M20"/>
</dbReference>
<evidence type="ECO:0000256" key="1">
    <source>
        <dbReference type="ARBA" id="ARBA00006153"/>
    </source>
</evidence>
<dbReference type="InterPro" id="IPR017439">
    <property type="entry name" value="Amidohydrolase"/>
</dbReference>
<dbReference type="Pfam" id="PF07687">
    <property type="entry name" value="M20_dimer"/>
    <property type="match status" value="1"/>
</dbReference>
<dbReference type="Pfam" id="PF01546">
    <property type="entry name" value="Peptidase_M20"/>
    <property type="match status" value="1"/>
</dbReference>
<evidence type="ECO:0000256" key="3">
    <source>
        <dbReference type="PIRSR" id="PIRSR005962-1"/>
    </source>
</evidence>
<feature type="binding site" evidence="3">
    <location>
        <position position="104"/>
    </location>
    <ligand>
        <name>Mn(2+)</name>
        <dbReference type="ChEBI" id="CHEBI:29035"/>
        <label>2</label>
    </ligand>
</feature>
<dbReference type="Gene3D" id="3.40.630.10">
    <property type="entry name" value="Zn peptidases"/>
    <property type="match status" value="1"/>
</dbReference>
<dbReference type="SUPFAM" id="SSF53187">
    <property type="entry name" value="Zn-dependent exopeptidases"/>
    <property type="match status" value="1"/>
</dbReference>
<keyword evidence="3" id="KW-0464">Manganese</keyword>
<dbReference type="CDD" id="cd05666">
    <property type="entry name" value="M20_Acy1-like"/>
    <property type="match status" value="1"/>
</dbReference>
<dbReference type="PANTHER" id="PTHR11014:SF63">
    <property type="entry name" value="METALLOPEPTIDASE, PUTATIVE (AFU_ORTHOLOGUE AFUA_6G09600)-RELATED"/>
    <property type="match status" value="1"/>
</dbReference>
<comment type="cofactor">
    <cofactor evidence="3">
        <name>Mn(2+)</name>
        <dbReference type="ChEBI" id="CHEBI:29035"/>
    </cofactor>
    <text evidence="3">The Mn(2+) ion enhances activity.</text>
</comment>
<dbReference type="GO" id="GO:0016787">
    <property type="term" value="F:hydrolase activity"/>
    <property type="evidence" value="ECO:0007669"/>
    <property type="project" value="UniProtKB-KW"/>
</dbReference>
<proteinExistence type="inferred from homology"/>
<feature type="domain" description="Peptidase M20 dimerisation" evidence="4">
    <location>
        <begin position="189"/>
        <end position="281"/>
    </location>
</feature>
<keyword evidence="6" id="KW-1185">Reference proteome</keyword>
<reference evidence="6" key="1">
    <citation type="submission" date="2016-10" db="EMBL/GenBank/DDBJ databases">
        <authorList>
            <person name="Varghese N."/>
            <person name="Submissions S."/>
        </authorList>
    </citation>
    <scope>NUCLEOTIDE SEQUENCE [LARGE SCALE GENOMIC DNA]</scope>
    <source>
        <strain evidence="6">DSM 11593</strain>
    </source>
</reference>
<dbReference type="InterPro" id="IPR011650">
    <property type="entry name" value="Peptidase_M20_dimer"/>
</dbReference>
<organism evidence="5 6">
    <name type="scientific">Paracoccus alkenifer</name>
    <dbReference type="NCBI Taxonomy" id="65735"/>
    <lineage>
        <taxon>Bacteria</taxon>
        <taxon>Pseudomonadati</taxon>
        <taxon>Pseudomonadota</taxon>
        <taxon>Alphaproteobacteria</taxon>
        <taxon>Rhodobacterales</taxon>
        <taxon>Paracoccaceae</taxon>
        <taxon>Paracoccus</taxon>
    </lineage>
</organism>
<dbReference type="AlphaFoldDB" id="A0A1H6LIV0"/>
<dbReference type="STRING" id="65735.SAMN04488075_1620"/>
<dbReference type="PIRSF" id="PIRSF005962">
    <property type="entry name" value="Pept_M20D_amidohydro"/>
    <property type="match status" value="1"/>
</dbReference>
<dbReference type="Proteomes" id="UP000199125">
    <property type="component" value="Unassembled WGS sequence"/>
</dbReference>
<dbReference type="RefSeq" id="WP_090847095.1">
    <property type="nucleotide sequence ID" value="NZ_FNXG01000002.1"/>
</dbReference>
<evidence type="ECO:0000313" key="5">
    <source>
        <dbReference type="EMBL" id="SEH88474.1"/>
    </source>
</evidence>
<feature type="binding site" evidence="3">
    <location>
        <position position="106"/>
    </location>
    <ligand>
        <name>Mn(2+)</name>
        <dbReference type="ChEBI" id="CHEBI:29035"/>
        <label>2</label>
    </ligand>
</feature>
<feature type="binding site" evidence="3">
    <location>
        <position position="360"/>
    </location>
    <ligand>
        <name>Mn(2+)</name>
        <dbReference type="ChEBI" id="CHEBI:29035"/>
        <label>2</label>
    </ligand>
</feature>
<comment type="similarity">
    <text evidence="1">Belongs to the peptidase M20 family.</text>
</comment>
<gene>
    <name evidence="5" type="ORF">SAMN04488075_1620</name>
</gene>
<sequence>MAVENWISDRITQLVEFRRDLHRNPELLYDLPRTAARVAQALREAGVDEVHEGIGRTGVVAVIRGHSNRSGRTIGLRSDMDALPITEETGAEWASEVPGKMHACGHDGHTAMLLGAAIGLAQSRNFDGTVVLIFQPAEEGGAGARAMIEDGLFRRFPVDEVYGMHNRPALPVGEFTIAPGPIMGSVDMFDIQITGVGGHAARPELTVDPMPVMAALIQGLQTLVARNLDPVDSAVVSVTRVQAGDAYNVIPQTLALAGTVRTLREEVRDMIEARMGEMVQGIAAAYGATARLDYGRHYPVTVNHDAHTEYAAQAAESVAGAGRVHRDMPQTLGGEDFSFMLNEVPGAMINIGNGDSAGLHHPAYDFNDDAIAWGVSYWTALVRSRLPLQE</sequence>
<accession>A0A1H6LIV0</accession>
<dbReference type="Gene3D" id="3.30.70.360">
    <property type="match status" value="1"/>
</dbReference>
<evidence type="ECO:0000313" key="6">
    <source>
        <dbReference type="Proteomes" id="UP000199125"/>
    </source>
</evidence>
<feature type="binding site" evidence="3">
    <location>
        <position position="139"/>
    </location>
    <ligand>
        <name>Mn(2+)</name>
        <dbReference type="ChEBI" id="CHEBI:29035"/>
        <label>2</label>
    </ligand>
</feature>
<evidence type="ECO:0000256" key="2">
    <source>
        <dbReference type="ARBA" id="ARBA00022801"/>
    </source>
</evidence>